<evidence type="ECO:0000313" key="16">
    <source>
        <dbReference type="EMBL" id="PHT89046.1"/>
    </source>
</evidence>
<evidence type="ECO:0000256" key="2">
    <source>
        <dbReference type="ARBA" id="ARBA00001970"/>
    </source>
</evidence>
<dbReference type="STRING" id="4072.A0A2G3A480"/>
<evidence type="ECO:0000256" key="6">
    <source>
        <dbReference type="ARBA" id="ARBA00022723"/>
    </source>
</evidence>
<dbReference type="InterPro" id="IPR000823">
    <property type="entry name" value="Peroxidase_pln"/>
</dbReference>
<evidence type="ECO:0000256" key="7">
    <source>
        <dbReference type="ARBA" id="ARBA00022837"/>
    </source>
</evidence>
<dbReference type="Pfam" id="PF00141">
    <property type="entry name" value="peroxidase"/>
    <property type="match status" value="1"/>
</dbReference>
<evidence type="ECO:0000256" key="8">
    <source>
        <dbReference type="ARBA" id="ARBA00023002"/>
    </source>
</evidence>
<keyword evidence="8" id="KW-0560">Oxidoreductase</keyword>
<feature type="binding site" evidence="11">
    <location>
        <position position="15"/>
    </location>
    <ligand>
        <name>Ca(2+)</name>
        <dbReference type="ChEBI" id="CHEBI:29108"/>
        <label>1</label>
    </ligand>
</feature>
<dbReference type="Gramene" id="PHT89046">
    <property type="protein sequence ID" value="PHT89046"/>
    <property type="gene ID" value="T459_04159"/>
</dbReference>
<dbReference type="InterPro" id="IPR019794">
    <property type="entry name" value="Peroxidases_AS"/>
</dbReference>
<feature type="binding site" evidence="11">
    <location>
        <position position="21"/>
    </location>
    <ligand>
        <name>Ca(2+)</name>
        <dbReference type="ChEBI" id="CHEBI:29108"/>
        <label>1</label>
    </ligand>
</feature>
<evidence type="ECO:0000256" key="4">
    <source>
        <dbReference type="ARBA" id="ARBA00022559"/>
    </source>
</evidence>
<dbReference type="GO" id="GO:0046872">
    <property type="term" value="F:metal ion binding"/>
    <property type="evidence" value="ECO:0007669"/>
    <property type="project" value="UniProtKB-KW"/>
</dbReference>
<comment type="similarity">
    <text evidence="14">Belongs to the peroxidase family.</text>
</comment>
<evidence type="ECO:0000256" key="14">
    <source>
        <dbReference type="RuleBase" id="RU004241"/>
    </source>
</evidence>
<dbReference type="InterPro" id="IPR010255">
    <property type="entry name" value="Haem_peroxidase_sf"/>
</dbReference>
<feature type="site" description="Transition state stabilizer" evidence="12">
    <location>
        <position position="7"/>
    </location>
</feature>
<evidence type="ECO:0000259" key="15">
    <source>
        <dbReference type="PROSITE" id="PS50873"/>
    </source>
</evidence>
<dbReference type="Proteomes" id="UP000222542">
    <property type="component" value="Unassembled WGS sequence"/>
</dbReference>
<evidence type="ECO:0000256" key="10">
    <source>
        <dbReference type="PIRSR" id="PIRSR600823-1"/>
    </source>
</evidence>
<dbReference type="PRINTS" id="PR00461">
    <property type="entry name" value="PLPEROXIDASE"/>
</dbReference>
<keyword evidence="6 11" id="KW-0479">Metal-binding</keyword>
<dbReference type="PANTHER" id="PTHR31388">
    <property type="entry name" value="PEROXIDASE 72-RELATED"/>
    <property type="match status" value="1"/>
</dbReference>
<accession>A0A2G3A480</accession>
<dbReference type="PRINTS" id="PR00458">
    <property type="entry name" value="PEROXIDASE"/>
</dbReference>
<keyword evidence="7 11" id="KW-0106">Calcium</keyword>
<keyword evidence="9" id="KW-0408">Iron</keyword>
<dbReference type="PROSITE" id="PS00436">
    <property type="entry name" value="PEROXIDASE_2"/>
    <property type="match status" value="1"/>
</dbReference>
<evidence type="ECO:0000256" key="13">
    <source>
        <dbReference type="PIRSR" id="PIRSR600823-5"/>
    </source>
</evidence>
<dbReference type="GO" id="GO:0140825">
    <property type="term" value="F:lactoperoxidase activity"/>
    <property type="evidence" value="ECO:0007669"/>
    <property type="project" value="UniProtKB-EC"/>
</dbReference>
<dbReference type="PROSITE" id="PS50873">
    <property type="entry name" value="PEROXIDASE_4"/>
    <property type="match status" value="1"/>
</dbReference>
<reference evidence="16 17" key="1">
    <citation type="journal article" date="2014" name="Nat. Genet.">
        <title>Genome sequence of the hot pepper provides insights into the evolution of pungency in Capsicum species.</title>
        <authorList>
            <person name="Kim S."/>
            <person name="Park M."/>
            <person name="Yeom S.I."/>
            <person name="Kim Y.M."/>
            <person name="Lee J.M."/>
            <person name="Lee H.A."/>
            <person name="Seo E."/>
            <person name="Choi J."/>
            <person name="Cheong K."/>
            <person name="Kim K.T."/>
            <person name="Jung K."/>
            <person name="Lee G.W."/>
            <person name="Oh S.K."/>
            <person name="Bae C."/>
            <person name="Kim S.B."/>
            <person name="Lee H.Y."/>
            <person name="Kim S.Y."/>
            <person name="Kim M.S."/>
            <person name="Kang B.C."/>
            <person name="Jo Y.D."/>
            <person name="Yang H.B."/>
            <person name="Jeong H.J."/>
            <person name="Kang W.H."/>
            <person name="Kwon J.K."/>
            <person name="Shin C."/>
            <person name="Lim J.Y."/>
            <person name="Park J.H."/>
            <person name="Huh J.H."/>
            <person name="Kim J.S."/>
            <person name="Kim B.D."/>
            <person name="Cohen O."/>
            <person name="Paran I."/>
            <person name="Suh M.C."/>
            <person name="Lee S.B."/>
            <person name="Kim Y.K."/>
            <person name="Shin Y."/>
            <person name="Noh S.J."/>
            <person name="Park J."/>
            <person name="Seo Y.S."/>
            <person name="Kwon S.Y."/>
            <person name="Kim H.A."/>
            <person name="Park J.M."/>
            <person name="Kim H.J."/>
            <person name="Choi S.B."/>
            <person name="Bosland P.W."/>
            <person name="Reeves G."/>
            <person name="Jo S.H."/>
            <person name="Lee B.W."/>
            <person name="Cho H.T."/>
            <person name="Choi H.S."/>
            <person name="Lee M.S."/>
            <person name="Yu Y."/>
            <person name="Do Choi Y."/>
            <person name="Park B.S."/>
            <person name="van Deynze A."/>
            <person name="Ashrafi H."/>
            <person name="Hill T."/>
            <person name="Kim W.T."/>
            <person name="Pai H.S."/>
            <person name="Ahn H.K."/>
            <person name="Yeam I."/>
            <person name="Giovannoni J.J."/>
            <person name="Rose J.K."/>
            <person name="Sorensen I."/>
            <person name="Lee S.J."/>
            <person name="Kim R.W."/>
            <person name="Choi I.Y."/>
            <person name="Choi B.S."/>
            <person name="Lim J.S."/>
            <person name="Lee Y.H."/>
            <person name="Choi D."/>
        </authorList>
    </citation>
    <scope>NUCLEOTIDE SEQUENCE [LARGE SCALE GENOMIC DNA]</scope>
    <source>
        <strain evidence="17">cv. CM334</strain>
    </source>
</reference>
<dbReference type="AlphaFoldDB" id="A0A2G3A480"/>
<evidence type="ECO:0000313" key="17">
    <source>
        <dbReference type="Proteomes" id="UP000222542"/>
    </source>
</evidence>
<dbReference type="SMR" id="A0A2G3A480"/>
<dbReference type="EMBL" id="AYRZ02000002">
    <property type="protein sequence ID" value="PHT89046.1"/>
    <property type="molecule type" value="Genomic_DNA"/>
</dbReference>
<evidence type="ECO:0000256" key="11">
    <source>
        <dbReference type="PIRSR" id="PIRSR600823-3"/>
    </source>
</evidence>
<feature type="active site" description="Proton acceptor" evidence="10">
    <location>
        <position position="11"/>
    </location>
</feature>
<keyword evidence="17" id="KW-1185">Reference proteome</keyword>
<dbReference type="InterPro" id="IPR002016">
    <property type="entry name" value="Haem_peroxidase"/>
</dbReference>
<comment type="cofactor">
    <cofactor evidence="2">
        <name>heme b</name>
        <dbReference type="ChEBI" id="CHEBI:60344"/>
    </cofactor>
</comment>
<sequence length="90" mass="9838">MVASLLRLHFHDCFVKGCNASLFLDSNANIITEKISNPNRNFAHGFEVIDEIKKELENECPQTVSGADILALAARDSTVLAGGPNWEVPL</sequence>
<dbReference type="OMA" id="ASGPYWP"/>
<gene>
    <name evidence="16" type="ORF">T459_04159</name>
</gene>
<reference evidence="16 17" key="2">
    <citation type="journal article" date="2017" name="Genome Biol.">
        <title>New reference genome sequences of hot pepper reveal the massive evolution of plant disease-resistance genes by retroduplication.</title>
        <authorList>
            <person name="Kim S."/>
            <person name="Park J."/>
            <person name="Yeom S.I."/>
            <person name="Kim Y.M."/>
            <person name="Seo E."/>
            <person name="Kim K.T."/>
            <person name="Kim M.S."/>
            <person name="Lee J.M."/>
            <person name="Cheong K."/>
            <person name="Shin H.S."/>
            <person name="Kim S.B."/>
            <person name="Han K."/>
            <person name="Lee J."/>
            <person name="Park M."/>
            <person name="Lee H.A."/>
            <person name="Lee H.Y."/>
            <person name="Lee Y."/>
            <person name="Oh S."/>
            <person name="Lee J.H."/>
            <person name="Choi E."/>
            <person name="Choi E."/>
            <person name="Lee S.E."/>
            <person name="Jeon J."/>
            <person name="Kim H."/>
            <person name="Choi G."/>
            <person name="Song H."/>
            <person name="Lee J."/>
            <person name="Lee S.C."/>
            <person name="Kwon J.K."/>
            <person name="Lee H.Y."/>
            <person name="Koo N."/>
            <person name="Hong Y."/>
            <person name="Kim R.W."/>
            <person name="Kang W.H."/>
            <person name="Huh J.H."/>
            <person name="Kang B.C."/>
            <person name="Yang T.J."/>
            <person name="Lee Y.H."/>
            <person name="Bennetzen J.L."/>
            <person name="Choi D."/>
        </authorList>
    </citation>
    <scope>NUCLEOTIDE SEQUENCE [LARGE SCALE GENOMIC DNA]</scope>
    <source>
        <strain evidence="17">cv. CM334</strain>
    </source>
</reference>
<feature type="domain" description="Plant heme peroxidase family profile" evidence="15">
    <location>
        <begin position="1"/>
        <end position="90"/>
    </location>
</feature>
<organism evidence="16 17">
    <name type="scientific">Capsicum annuum</name>
    <name type="common">Capsicum pepper</name>
    <dbReference type="NCBI Taxonomy" id="4072"/>
    <lineage>
        <taxon>Eukaryota</taxon>
        <taxon>Viridiplantae</taxon>
        <taxon>Streptophyta</taxon>
        <taxon>Embryophyta</taxon>
        <taxon>Tracheophyta</taxon>
        <taxon>Spermatophyta</taxon>
        <taxon>Magnoliopsida</taxon>
        <taxon>eudicotyledons</taxon>
        <taxon>Gunneridae</taxon>
        <taxon>Pentapetalae</taxon>
        <taxon>asterids</taxon>
        <taxon>lamiids</taxon>
        <taxon>Solanales</taxon>
        <taxon>Solanaceae</taxon>
        <taxon>Solanoideae</taxon>
        <taxon>Capsiceae</taxon>
        <taxon>Capsicum</taxon>
    </lineage>
</organism>
<dbReference type="GO" id="GO:0006979">
    <property type="term" value="P:response to oxidative stress"/>
    <property type="evidence" value="ECO:0007669"/>
    <property type="project" value="InterPro"/>
</dbReference>
<evidence type="ECO:0000256" key="12">
    <source>
        <dbReference type="PIRSR" id="PIRSR600823-4"/>
    </source>
</evidence>
<comment type="caution">
    <text evidence="16">The sequence shown here is derived from an EMBL/GenBank/DDBJ whole genome shotgun (WGS) entry which is preliminary data.</text>
</comment>
<feature type="binding site" evidence="11">
    <location>
        <position position="12"/>
    </location>
    <ligand>
        <name>Ca(2+)</name>
        <dbReference type="ChEBI" id="CHEBI:29108"/>
        <label>1</label>
    </ligand>
</feature>
<dbReference type="SUPFAM" id="SSF48113">
    <property type="entry name" value="Heme-dependent peroxidases"/>
    <property type="match status" value="1"/>
</dbReference>
<dbReference type="EC" id="1.11.1.7" evidence="3"/>
<evidence type="ECO:0000256" key="1">
    <source>
        <dbReference type="ARBA" id="ARBA00000189"/>
    </source>
</evidence>
<dbReference type="Gene3D" id="1.10.520.10">
    <property type="match status" value="1"/>
</dbReference>
<name>A0A2G3A480_CAPAN</name>
<feature type="disulfide bond" evidence="13">
    <location>
        <begin position="13"/>
        <end position="18"/>
    </location>
</feature>
<evidence type="ECO:0000256" key="5">
    <source>
        <dbReference type="ARBA" id="ARBA00022617"/>
    </source>
</evidence>
<feature type="binding site" evidence="11">
    <location>
        <position position="33"/>
    </location>
    <ligand>
        <name>Ca(2+)</name>
        <dbReference type="ChEBI" id="CHEBI:29108"/>
        <label>1</label>
    </ligand>
</feature>
<keyword evidence="13" id="KW-1015">Disulfide bond</keyword>
<comment type="cofactor">
    <cofactor evidence="11">
        <name>Ca(2+)</name>
        <dbReference type="ChEBI" id="CHEBI:29108"/>
    </cofactor>
    <text evidence="11">Binds 2 calcium ions per subunit.</text>
</comment>
<feature type="binding site" evidence="11">
    <location>
        <position position="17"/>
    </location>
    <ligand>
        <name>Ca(2+)</name>
        <dbReference type="ChEBI" id="CHEBI:29108"/>
        <label>1</label>
    </ligand>
</feature>
<dbReference type="GO" id="GO:0020037">
    <property type="term" value="F:heme binding"/>
    <property type="evidence" value="ECO:0007669"/>
    <property type="project" value="InterPro"/>
</dbReference>
<proteinExistence type="inferred from homology"/>
<keyword evidence="4" id="KW-0575">Peroxidase</keyword>
<dbReference type="PANTHER" id="PTHR31388:SF3">
    <property type="entry name" value="PEROXIDASE 72"/>
    <property type="match status" value="1"/>
</dbReference>
<protein>
    <recommendedName>
        <fullName evidence="3">peroxidase</fullName>
        <ecNumber evidence="3">1.11.1.7</ecNumber>
    </recommendedName>
</protein>
<comment type="catalytic activity">
    <reaction evidence="1">
        <text>2 a phenolic donor + H2O2 = 2 a phenolic radical donor + 2 H2O</text>
        <dbReference type="Rhea" id="RHEA:56136"/>
        <dbReference type="ChEBI" id="CHEBI:15377"/>
        <dbReference type="ChEBI" id="CHEBI:16240"/>
        <dbReference type="ChEBI" id="CHEBI:139520"/>
        <dbReference type="ChEBI" id="CHEBI:139521"/>
        <dbReference type="EC" id="1.11.1.7"/>
    </reaction>
</comment>
<evidence type="ECO:0000256" key="9">
    <source>
        <dbReference type="ARBA" id="ARBA00023004"/>
    </source>
</evidence>
<keyword evidence="5" id="KW-0349">Heme</keyword>
<evidence type="ECO:0000256" key="3">
    <source>
        <dbReference type="ARBA" id="ARBA00012313"/>
    </source>
</evidence>